<evidence type="ECO:0000313" key="4">
    <source>
        <dbReference type="Proteomes" id="UP000663870"/>
    </source>
</evidence>
<proteinExistence type="predicted"/>
<reference evidence="1" key="1">
    <citation type="submission" date="2021-02" db="EMBL/GenBank/DDBJ databases">
        <authorList>
            <person name="Nowell W R."/>
        </authorList>
    </citation>
    <scope>NUCLEOTIDE SEQUENCE</scope>
</reference>
<evidence type="ECO:0000313" key="3">
    <source>
        <dbReference type="Proteomes" id="UP000663854"/>
    </source>
</evidence>
<evidence type="ECO:0000313" key="1">
    <source>
        <dbReference type="EMBL" id="CAF1452881.1"/>
    </source>
</evidence>
<dbReference type="EMBL" id="CAJNOH010007237">
    <property type="protein sequence ID" value="CAF1452881.1"/>
    <property type="molecule type" value="Genomic_DNA"/>
</dbReference>
<dbReference type="Proteomes" id="UP000663854">
    <property type="component" value="Unassembled WGS sequence"/>
</dbReference>
<organism evidence="1 3">
    <name type="scientific">Rotaria sordida</name>
    <dbReference type="NCBI Taxonomy" id="392033"/>
    <lineage>
        <taxon>Eukaryota</taxon>
        <taxon>Metazoa</taxon>
        <taxon>Spiralia</taxon>
        <taxon>Gnathifera</taxon>
        <taxon>Rotifera</taxon>
        <taxon>Eurotatoria</taxon>
        <taxon>Bdelloidea</taxon>
        <taxon>Philodinida</taxon>
        <taxon>Philodinidae</taxon>
        <taxon>Rotaria</taxon>
    </lineage>
</organism>
<protein>
    <submittedName>
        <fullName evidence="1">Uncharacterized protein</fullName>
    </submittedName>
</protein>
<feature type="non-terminal residue" evidence="1">
    <location>
        <position position="32"/>
    </location>
</feature>
<evidence type="ECO:0000313" key="2">
    <source>
        <dbReference type="EMBL" id="CAF1639571.1"/>
    </source>
</evidence>
<keyword evidence="4" id="KW-1185">Reference proteome</keyword>
<dbReference type="AlphaFoldDB" id="A0A815PRE5"/>
<dbReference type="EMBL" id="CAJNOL010008881">
    <property type="protein sequence ID" value="CAF1639571.1"/>
    <property type="molecule type" value="Genomic_DNA"/>
</dbReference>
<dbReference type="Proteomes" id="UP000663870">
    <property type="component" value="Unassembled WGS sequence"/>
</dbReference>
<comment type="caution">
    <text evidence="1">The sequence shown here is derived from an EMBL/GenBank/DDBJ whole genome shotgun (WGS) entry which is preliminary data.</text>
</comment>
<accession>A0A815PRE5</accession>
<sequence length="32" mass="3777">MREKVGKIVDQALRRCREMPDYPASQLDEDAR</sequence>
<name>A0A815PRE5_9BILA</name>
<gene>
    <name evidence="2" type="ORF">JXQ802_LOCUS52988</name>
    <name evidence="1" type="ORF">PYM288_LOCUS36622</name>
</gene>